<dbReference type="GO" id="GO:0044325">
    <property type="term" value="F:transmembrane transporter binding"/>
    <property type="evidence" value="ECO:0007669"/>
    <property type="project" value="TreeGrafter"/>
</dbReference>
<dbReference type="InterPro" id="IPR001478">
    <property type="entry name" value="PDZ"/>
</dbReference>
<dbReference type="Proteomes" id="UP000269396">
    <property type="component" value="Unassembled WGS sequence"/>
</dbReference>
<reference evidence="2 3" key="1">
    <citation type="submission" date="2018-11" db="EMBL/GenBank/DDBJ databases">
        <authorList>
            <consortium name="Pathogen Informatics"/>
        </authorList>
    </citation>
    <scope>NUCLEOTIDE SEQUENCE [LARGE SCALE GENOMIC DNA]</scope>
    <source>
        <strain>Denwood</strain>
        <strain evidence="3">Zambia</strain>
    </source>
</reference>
<dbReference type="AlphaFoldDB" id="A0A183PBB7"/>
<dbReference type="SUPFAM" id="SSF50156">
    <property type="entry name" value="PDZ domain-like"/>
    <property type="match status" value="1"/>
</dbReference>
<dbReference type="GO" id="GO:0048788">
    <property type="term" value="C:cytoskeleton of presynaptic active zone"/>
    <property type="evidence" value="ECO:0007669"/>
    <property type="project" value="TreeGrafter"/>
</dbReference>
<feature type="region of interest" description="Disordered" evidence="1">
    <location>
        <begin position="88"/>
        <end position="152"/>
    </location>
</feature>
<dbReference type="PANTHER" id="PTHR12157">
    <property type="entry name" value="REGULATING SYNAPTIC MEMBRANE EXOCYTOSIS PROTEIN"/>
    <property type="match status" value="1"/>
</dbReference>
<dbReference type="GO" id="GO:0042734">
    <property type="term" value="C:presynaptic membrane"/>
    <property type="evidence" value="ECO:0007669"/>
    <property type="project" value="TreeGrafter"/>
</dbReference>
<dbReference type="GO" id="GO:0048791">
    <property type="term" value="P:calcium ion-regulated exocytosis of neurotransmitter"/>
    <property type="evidence" value="ECO:0007669"/>
    <property type="project" value="TreeGrafter"/>
</dbReference>
<evidence type="ECO:0000256" key="1">
    <source>
        <dbReference type="SAM" id="MobiDB-lite"/>
    </source>
</evidence>
<dbReference type="SMART" id="SM00228">
    <property type="entry name" value="PDZ"/>
    <property type="match status" value="1"/>
</dbReference>
<dbReference type="GO" id="GO:0048167">
    <property type="term" value="P:regulation of synaptic plasticity"/>
    <property type="evidence" value="ECO:0007669"/>
    <property type="project" value="TreeGrafter"/>
</dbReference>
<accession>A0A183PBB7</accession>
<proteinExistence type="predicted"/>
<dbReference type="Gene3D" id="2.30.42.10">
    <property type="match status" value="1"/>
</dbReference>
<dbReference type="GO" id="GO:0031267">
    <property type="term" value="F:small GTPase binding"/>
    <property type="evidence" value="ECO:0007669"/>
    <property type="project" value="InterPro"/>
</dbReference>
<dbReference type="PROSITE" id="PS50106">
    <property type="entry name" value="PDZ"/>
    <property type="match status" value="1"/>
</dbReference>
<name>A0A183PBB7_9TREM</name>
<dbReference type="STRING" id="31246.A0A183PBB7"/>
<organism evidence="2 3">
    <name type="scientific">Schistosoma mattheei</name>
    <dbReference type="NCBI Taxonomy" id="31246"/>
    <lineage>
        <taxon>Eukaryota</taxon>
        <taxon>Metazoa</taxon>
        <taxon>Spiralia</taxon>
        <taxon>Lophotrochozoa</taxon>
        <taxon>Platyhelminthes</taxon>
        <taxon>Trematoda</taxon>
        <taxon>Digenea</taxon>
        <taxon>Strigeidida</taxon>
        <taxon>Schistosomatoidea</taxon>
        <taxon>Schistosomatidae</taxon>
        <taxon>Schistosoma</taxon>
    </lineage>
</organism>
<dbReference type="PANTHER" id="PTHR12157:SF24">
    <property type="entry name" value="FIFE, ISOFORM D"/>
    <property type="match status" value="1"/>
</dbReference>
<dbReference type="GO" id="GO:0050806">
    <property type="term" value="P:positive regulation of synaptic transmission"/>
    <property type="evidence" value="ECO:0007669"/>
    <property type="project" value="TreeGrafter"/>
</dbReference>
<gene>
    <name evidence="2" type="ORF">SMTD_LOCUS11653</name>
</gene>
<dbReference type="InterPro" id="IPR039032">
    <property type="entry name" value="Rim-like"/>
</dbReference>
<keyword evidence="3" id="KW-1185">Reference proteome</keyword>
<dbReference type="InterPro" id="IPR036034">
    <property type="entry name" value="PDZ_sf"/>
</dbReference>
<dbReference type="Pfam" id="PF00595">
    <property type="entry name" value="PDZ"/>
    <property type="match status" value="1"/>
</dbReference>
<evidence type="ECO:0000313" key="3">
    <source>
        <dbReference type="Proteomes" id="UP000269396"/>
    </source>
</evidence>
<dbReference type="EMBL" id="UZAL01031663">
    <property type="protein sequence ID" value="VDP58819.1"/>
    <property type="molecule type" value="Genomic_DNA"/>
</dbReference>
<sequence>MRESKDRHQKGCGIGMRIVGGHIRSDGNLGAFVEEIYPSGPADQLHGEIKEGDEILEWNSIPLVGKTFEEVQAIISQVSEETELLVRADYTQGDDEDDEGEDDGEEIEDDEDEEYDEEYLDDDDDDEDATSLMKTCGSGSTGNSGQTNRTRK</sequence>
<dbReference type="GO" id="GO:0042391">
    <property type="term" value="P:regulation of membrane potential"/>
    <property type="evidence" value="ECO:0007669"/>
    <property type="project" value="TreeGrafter"/>
</dbReference>
<evidence type="ECO:0000313" key="2">
    <source>
        <dbReference type="EMBL" id="VDP58819.1"/>
    </source>
</evidence>
<feature type="compositionally biased region" description="Low complexity" evidence="1">
    <location>
        <begin position="135"/>
        <end position="152"/>
    </location>
</feature>
<feature type="compositionally biased region" description="Acidic residues" evidence="1">
    <location>
        <begin position="92"/>
        <end position="129"/>
    </location>
</feature>
<protein>
    <submittedName>
        <fullName evidence="2">Uncharacterized protein</fullName>
    </submittedName>
</protein>